<evidence type="ECO:0000256" key="6">
    <source>
        <dbReference type="ARBA" id="ARBA00022982"/>
    </source>
</evidence>
<feature type="transmembrane region" description="Helical" evidence="10">
    <location>
        <begin position="305"/>
        <end position="323"/>
    </location>
</feature>
<keyword evidence="6" id="KW-0249">Electron transport</keyword>
<dbReference type="SUPFAM" id="SSF49503">
    <property type="entry name" value="Cupredoxins"/>
    <property type="match status" value="2"/>
</dbReference>
<keyword evidence="7 9" id="KW-0186">Copper</keyword>
<name>A0A2I8VGV6_9EURY</name>
<protein>
    <submittedName>
        <fullName evidence="12">Halocyanin domain-containing protein</fullName>
    </submittedName>
</protein>
<accession>A0A2I8VGV6</accession>
<dbReference type="InterPro" id="IPR000923">
    <property type="entry name" value="BlueCu_1"/>
</dbReference>
<feature type="binding site" evidence="9">
    <location>
        <position position="224"/>
    </location>
    <ligand>
        <name>Cu cation</name>
        <dbReference type="ChEBI" id="CHEBI:23378"/>
    </ligand>
</feature>
<evidence type="ECO:0000256" key="10">
    <source>
        <dbReference type="SAM" id="Phobius"/>
    </source>
</evidence>
<gene>
    <name evidence="12" type="ORF">C2R22_05165</name>
</gene>
<dbReference type="PRINTS" id="PR00155">
    <property type="entry name" value="AMICYANIN"/>
</dbReference>
<feature type="binding site" evidence="9">
    <location>
        <position position="267"/>
    </location>
    <ligand>
        <name>Cu cation</name>
        <dbReference type="ChEBI" id="CHEBI:23378"/>
    </ligand>
</feature>
<feature type="transmembrane region" description="Helical" evidence="10">
    <location>
        <begin position="361"/>
        <end position="384"/>
    </location>
</feature>
<keyword evidence="10" id="KW-0812">Transmembrane</keyword>
<keyword evidence="10" id="KW-1133">Transmembrane helix</keyword>
<dbReference type="GeneID" id="35591457"/>
<dbReference type="GO" id="GO:0005507">
    <property type="term" value="F:copper ion binding"/>
    <property type="evidence" value="ECO:0007669"/>
    <property type="project" value="InterPro"/>
</dbReference>
<dbReference type="NCBIfam" id="TIGR03102">
    <property type="entry name" value="halo_cynanin"/>
    <property type="match status" value="2"/>
</dbReference>
<dbReference type="PROSITE" id="PS00196">
    <property type="entry name" value="COPPER_BLUE"/>
    <property type="match status" value="2"/>
</dbReference>
<evidence type="ECO:0000313" key="12">
    <source>
        <dbReference type="EMBL" id="AUV81124.1"/>
    </source>
</evidence>
<evidence type="ECO:0000256" key="7">
    <source>
        <dbReference type="ARBA" id="ARBA00023008"/>
    </source>
</evidence>
<evidence type="ECO:0000256" key="5">
    <source>
        <dbReference type="ARBA" id="ARBA00022764"/>
    </source>
</evidence>
<sequence length="395" mass="41733">MSGQTRRDVLRGGLAAGATALGAGAASTPAAAQGGDYDGWLSDVDNYDGTTEDLTGQESVEIEVGAQGNGGTFAFAPPAVRVSPGTTVTFNWTSNTHNVLLEEQPEASGWEGHAPIENTGFTLEHTFEVEGVYKYYCEPHLSLGMKGVVVVEESADGPVVEAEYGDWFADVDNFDGTTENLTGEESVEVEVGAQGNGGTFAFAPPAVRVSPGTTVTFNWTSNTHNVLVEQQPDGGGWEGHAPIENTGFTYEHTFETPGVYTYYCEPHLSLGMKGAVVVGAAPGGGAEGEGEASAGAIRLLQITQGLLSVVFLAILGVVAYVAINQNRYPTAEPDVPDREPVAEAAFEEPQVELEHDDFDPVGTFTVILGYFAILVLMWVFMYFVEFLGNGPTVVG</sequence>
<dbReference type="InterPro" id="IPR006311">
    <property type="entry name" value="TAT_signal"/>
</dbReference>
<dbReference type="EMBL" id="CP026309">
    <property type="protein sequence ID" value="AUV81124.1"/>
    <property type="molecule type" value="Genomic_DNA"/>
</dbReference>
<dbReference type="InterPro" id="IPR008972">
    <property type="entry name" value="Cupredoxin"/>
</dbReference>
<dbReference type="Gene3D" id="2.60.40.420">
    <property type="entry name" value="Cupredoxins - blue copper proteins"/>
    <property type="match status" value="2"/>
</dbReference>
<dbReference type="KEGG" id="srub:C2R22_05165"/>
<dbReference type="InterPro" id="IPR002386">
    <property type="entry name" value="Amicyanin/Pseudoazurin"/>
</dbReference>
<dbReference type="PANTHER" id="PTHR34192:SF10">
    <property type="entry name" value="PLASTOCYANIN MAJOR ISOFORM, CHLOROPLASTIC-RELATED"/>
    <property type="match status" value="1"/>
</dbReference>
<dbReference type="RefSeq" id="WP_103424812.1">
    <property type="nucleotide sequence ID" value="NZ_CP026309.1"/>
</dbReference>
<dbReference type="Proteomes" id="UP000236584">
    <property type="component" value="Chromosome"/>
</dbReference>
<feature type="domain" description="Blue (type 1) copper" evidence="11">
    <location>
        <begin position="64"/>
        <end position="152"/>
    </location>
</feature>
<keyword evidence="8 10" id="KW-0472">Membrane</keyword>
<dbReference type="InterPro" id="IPR017533">
    <property type="entry name" value="Halocyanin"/>
</dbReference>
<evidence type="ECO:0000256" key="8">
    <source>
        <dbReference type="ARBA" id="ARBA00023136"/>
    </source>
</evidence>
<dbReference type="GO" id="GO:0009055">
    <property type="term" value="F:electron transfer activity"/>
    <property type="evidence" value="ECO:0007669"/>
    <property type="project" value="InterPro"/>
</dbReference>
<proteinExistence type="predicted"/>
<keyword evidence="3" id="KW-0813">Transport</keyword>
<organism evidence="12 13">
    <name type="scientific">Salinigranum rubrum</name>
    <dbReference type="NCBI Taxonomy" id="755307"/>
    <lineage>
        <taxon>Archaea</taxon>
        <taxon>Methanobacteriati</taxon>
        <taxon>Methanobacteriota</taxon>
        <taxon>Stenosarchaea group</taxon>
        <taxon>Halobacteria</taxon>
        <taxon>Halobacteriales</taxon>
        <taxon>Haloferacaceae</taxon>
        <taxon>Salinigranum</taxon>
    </lineage>
</organism>
<dbReference type="OrthoDB" id="11088at2157"/>
<evidence type="ECO:0000256" key="4">
    <source>
        <dbReference type="ARBA" id="ARBA00022723"/>
    </source>
</evidence>
<evidence type="ECO:0000256" key="2">
    <source>
        <dbReference type="ARBA" id="ARBA00004418"/>
    </source>
</evidence>
<feature type="domain" description="Blue (type 1) copper" evidence="11">
    <location>
        <begin position="190"/>
        <end position="278"/>
    </location>
</feature>
<reference evidence="12 13" key="1">
    <citation type="submission" date="2018-01" db="EMBL/GenBank/DDBJ databases">
        <title>Complete genome sequence of Salinigranum rubrum GX10T, an extremely halophilic archaeon isolated from a marine solar saltern.</title>
        <authorList>
            <person name="Han S."/>
        </authorList>
    </citation>
    <scope>NUCLEOTIDE SEQUENCE [LARGE SCALE GENOMIC DNA]</scope>
    <source>
        <strain evidence="12 13">GX10</strain>
    </source>
</reference>
<evidence type="ECO:0000259" key="11">
    <source>
        <dbReference type="Pfam" id="PF00127"/>
    </source>
</evidence>
<keyword evidence="5" id="KW-0574">Periplasm</keyword>
<evidence type="ECO:0000256" key="9">
    <source>
        <dbReference type="PIRSR" id="PIRSR602386-1"/>
    </source>
</evidence>
<evidence type="ECO:0000313" key="13">
    <source>
        <dbReference type="Proteomes" id="UP000236584"/>
    </source>
</evidence>
<comment type="subcellular location">
    <subcellularLocation>
        <location evidence="1">Membrane</location>
    </subcellularLocation>
    <subcellularLocation>
        <location evidence="2">Periplasm</location>
    </subcellularLocation>
</comment>
<feature type="binding site" evidence="9">
    <location>
        <position position="264"/>
    </location>
    <ligand>
        <name>Cu cation</name>
        <dbReference type="ChEBI" id="CHEBI:23378"/>
    </ligand>
</feature>
<comment type="cofactor">
    <cofactor evidence="9">
        <name>Cu cation</name>
        <dbReference type="ChEBI" id="CHEBI:23378"/>
    </cofactor>
    <text evidence="9">Binds 1 copper ion per subunit.</text>
</comment>
<dbReference type="Pfam" id="PF00127">
    <property type="entry name" value="Copper-bind"/>
    <property type="match status" value="2"/>
</dbReference>
<evidence type="ECO:0000256" key="3">
    <source>
        <dbReference type="ARBA" id="ARBA00022448"/>
    </source>
</evidence>
<dbReference type="AlphaFoldDB" id="A0A2I8VGV6"/>
<keyword evidence="4 9" id="KW-0479">Metal-binding</keyword>
<evidence type="ECO:0000256" key="1">
    <source>
        <dbReference type="ARBA" id="ARBA00004370"/>
    </source>
</evidence>
<dbReference type="PROSITE" id="PS51318">
    <property type="entry name" value="TAT"/>
    <property type="match status" value="1"/>
</dbReference>
<keyword evidence="13" id="KW-1185">Reference proteome</keyword>
<dbReference type="GO" id="GO:0042597">
    <property type="term" value="C:periplasmic space"/>
    <property type="evidence" value="ECO:0007669"/>
    <property type="project" value="UniProtKB-SubCell"/>
</dbReference>
<dbReference type="GO" id="GO:0016020">
    <property type="term" value="C:membrane"/>
    <property type="evidence" value="ECO:0007669"/>
    <property type="project" value="UniProtKB-SubCell"/>
</dbReference>
<dbReference type="InterPro" id="IPR028871">
    <property type="entry name" value="BlueCu_1_BS"/>
</dbReference>
<dbReference type="CDD" id="cd04220">
    <property type="entry name" value="Halocyanin"/>
    <property type="match status" value="2"/>
</dbReference>
<feature type="binding site" evidence="9">
    <location>
        <position position="272"/>
    </location>
    <ligand>
        <name>Cu cation</name>
        <dbReference type="ChEBI" id="CHEBI:23378"/>
    </ligand>
</feature>
<dbReference type="PANTHER" id="PTHR34192">
    <property type="entry name" value="PLASTOCYANIN MAJOR ISOFORM, CHLOROPLASTIC-RELATED"/>
    <property type="match status" value="1"/>
</dbReference>